<keyword evidence="1" id="KW-0812">Transmembrane</keyword>
<sequence>MSAYLLLFASGFIAATLFPASSEALVLTLQAKGYAPWGLFIAATSGNTLGACVNWYLGQHLVKFQHKRWFPLSPGALEKAQRQFQRFGSWSLLFSWLPVLGDPLTLVAGVLKVRFTLFLLLVASGKALRYALLLWFGVAVFAE</sequence>
<proteinExistence type="predicted"/>
<feature type="domain" description="VTT" evidence="2">
    <location>
        <begin position="34"/>
        <end position="137"/>
    </location>
</feature>
<dbReference type="Pfam" id="PF09335">
    <property type="entry name" value="VTT_dom"/>
    <property type="match status" value="1"/>
</dbReference>
<dbReference type="RefSeq" id="WP_226765787.1">
    <property type="nucleotide sequence ID" value="NZ_BAAAEO010000001.1"/>
</dbReference>
<organism evidence="3 4">
    <name type="scientific">Rheinheimera aquimaris</name>
    <dbReference type="NCBI Taxonomy" id="412437"/>
    <lineage>
        <taxon>Bacteria</taxon>
        <taxon>Pseudomonadati</taxon>
        <taxon>Pseudomonadota</taxon>
        <taxon>Gammaproteobacteria</taxon>
        <taxon>Chromatiales</taxon>
        <taxon>Chromatiaceae</taxon>
        <taxon>Rheinheimera</taxon>
    </lineage>
</organism>
<keyword evidence="1" id="KW-1133">Transmembrane helix</keyword>
<name>A0ABP3N965_9GAMM</name>
<feature type="transmembrane region" description="Helical" evidence="1">
    <location>
        <begin position="117"/>
        <end position="142"/>
    </location>
</feature>
<evidence type="ECO:0000259" key="2">
    <source>
        <dbReference type="Pfam" id="PF09335"/>
    </source>
</evidence>
<evidence type="ECO:0000256" key="1">
    <source>
        <dbReference type="SAM" id="Phobius"/>
    </source>
</evidence>
<reference evidence="4" key="1">
    <citation type="journal article" date="2019" name="Int. J. Syst. Evol. Microbiol.">
        <title>The Global Catalogue of Microorganisms (GCM) 10K type strain sequencing project: providing services to taxonomists for standard genome sequencing and annotation.</title>
        <authorList>
            <consortium name="The Broad Institute Genomics Platform"/>
            <consortium name="The Broad Institute Genome Sequencing Center for Infectious Disease"/>
            <person name="Wu L."/>
            <person name="Ma J."/>
        </authorList>
    </citation>
    <scope>NUCLEOTIDE SEQUENCE [LARGE SCALE GENOMIC DNA]</scope>
    <source>
        <strain evidence="4">JCM 14331</strain>
    </source>
</reference>
<protein>
    <submittedName>
        <fullName evidence="3">YqaA family protein</fullName>
    </submittedName>
</protein>
<feature type="transmembrane region" description="Helical" evidence="1">
    <location>
        <begin position="87"/>
        <end position="111"/>
    </location>
</feature>
<evidence type="ECO:0000313" key="3">
    <source>
        <dbReference type="EMBL" id="GAA0538733.1"/>
    </source>
</evidence>
<dbReference type="PANTHER" id="PTHR42709:SF4">
    <property type="entry name" value="INNER MEMBRANE PROTEIN YQAA"/>
    <property type="match status" value="1"/>
</dbReference>
<dbReference type="PANTHER" id="PTHR42709">
    <property type="entry name" value="ALKALINE PHOSPHATASE LIKE PROTEIN"/>
    <property type="match status" value="1"/>
</dbReference>
<accession>A0ABP3N965</accession>
<dbReference type="InterPro" id="IPR032816">
    <property type="entry name" value="VTT_dom"/>
</dbReference>
<keyword evidence="1" id="KW-0472">Membrane</keyword>
<comment type="caution">
    <text evidence="3">The sequence shown here is derived from an EMBL/GenBank/DDBJ whole genome shotgun (WGS) entry which is preliminary data.</text>
</comment>
<feature type="transmembrane region" description="Helical" evidence="1">
    <location>
        <begin position="34"/>
        <end position="57"/>
    </location>
</feature>
<dbReference type="Proteomes" id="UP001501169">
    <property type="component" value="Unassembled WGS sequence"/>
</dbReference>
<dbReference type="InterPro" id="IPR051311">
    <property type="entry name" value="DedA_domain"/>
</dbReference>
<evidence type="ECO:0000313" key="4">
    <source>
        <dbReference type="Proteomes" id="UP001501169"/>
    </source>
</evidence>
<gene>
    <name evidence="3" type="ORF">GCM10009098_02820</name>
</gene>
<dbReference type="EMBL" id="BAAAEO010000001">
    <property type="protein sequence ID" value="GAA0538733.1"/>
    <property type="molecule type" value="Genomic_DNA"/>
</dbReference>
<keyword evidence="4" id="KW-1185">Reference proteome</keyword>